<dbReference type="Pfam" id="PF03466">
    <property type="entry name" value="LysR_substrate"/>
    <property type="match status" value="1"/>
</dbReference>
<comment type="caution">
    <text evidence="6">The sequence shown here is derived from an EMBL/GenBank/DDBJ whole genome shotgun (WGS) entry which is preliminary data.</text>
</comment>
<reference evidence="6 7" key="1">
    <citation type="submission" date="2024-05" db="EMBL/GenBank/DDBJ databases">
        <title>Roseateles sp. 2.12 16S ribosomal RNA gene Genome sequencing and assembly.</title>
        <authorList>
            <person name="Woo H."/>
        </authorList>
    </citation>
    <scope>NUCLEOTIDE SEQUENCE [LARGE SCALE GENOMIC DNA]</scope>
    <source>
        <strain evidence="6 7">2.12</strain>
    </source>
</reference>
<evidence type="ECO:0000256" key="1">
    <source>
        <dbReference type="ARBA" id="ARBA00009437"/>
    </source>
</evidence>
<evidence type="ECO:0000256" key="2">
    <source>
        <dbReference type="ARBA" id="ARBA00023015"/>
    </source>
</evidence>
<evidence type="ECO:0000256" key="3">
    <source>
        <dbReference type="ARBA" id="ARBA00023125"/>
    </source>
</evidence>
<dbReference type="PANTHER" id="PTHR30537">
    <property type="entry name" value="HTH-TYPE TRANSCRIPTIONAL REGULATOR"/>
    <property type="match status" value="1"/>
</dbReference>
<keyword evidence="2" id="KW-0805">Transcription regulation</keyword>
<evidence type="ECO:0000256" key="4">
    <source>
        <dbReference type="ARBA" id="ARBA00023163"/>
    </source>
</evidence>
<dbReference type="InterPro" id="IPR005119">
    <property type="entry name" value="LysR_subst-bd"/>
</dbReference>
<dbReference type="InterPro" id="IPR000847">
    <property type="entry name" value="LysR_HTH_N"/>
</dbReference>
<keyword evidence="3" id="KW-0238">DNA-binding</keyword>
<dbReference type="RefSeq" id="WP_347606408.1">
    <property type="nucleotide sequence ID" value="NZ_JBDPZC010000001.1"/>
</dbReference>
<organism evidence="6 7">
    <name type="scientific">Roseateles flavus</name>
    <dbReference type="NCBI Taxonomy" id="3149041"/>
    <lineage>
        <taxon>Bacteria</taxon>
        <taxon>Pseudomonadati</taxon>
        <taxon>Pseudomonadota</taxon>
        <taxon>Betaproteobacteria</taxon>
        <taxon>Burkholderiales</taxon>
        <taxon>Sphaerotilaceae</taxon>
        <taxon>Roseateles</taxon>
    </lineage>
</organism>
<dbReference type="PANTHER" id="PTHR30537:SF3">
    <property type="entry name" value="TRANSCRIPTIONAL REGULATORY PROTEIN"/>
    <property type="match status" value="1"/>
</dbReference>
<dbReference type="InterPro" id="IPR036390">
    <property type="entry name" value="WH_DNA-bd_sf"/>
</dbReference>
<accession>A0ABV0GA80</accession>
<sequence>MAREHLRWDDLQLFLSVAESGSFSAAARQLRLAQPTLSRRIAELEENVGEPLFQRQAQGCRLTAAGQRLLPSARRMAEWALEADVALSRPHERLEGKVRVAAPPRMAFELLAPLAALLLQQQPGLRLEALSGIETLNLARGEADLALRTSRPADKELLILDQLSCPIVAYASPAYAARLPAPPEPLKLAQLDWIVWAPPYEEQQVNQALAAAIPGFRPAFSSDDYLVQLAACRAGAGVLVMARALHRHSALDGLVELPVPLGDHRGDLFLVSHQRSAGLPRVRHVAALISAEFELLRQTPGVH</sequence>
<dbReference type="PRINTS" id="PR00039">
    <property type="entry name" value="HTHLYSR"/>
</dbReference>
<dbReference type="SUPFAM" id="SSF53850">
    <property type="entry name" value="Periplasmic binding protein-like II"/>
    <property type="match status" value="1"/>
</dbReference>
<evidence type="ECO:0000313" key="6">
    <source>
        <dbReference type="EMBL" id="MEO3711942.1"/>
    </source>
</evidence>
<name>A0ABV0GA80_9BURK</name>
<proteinExistence type="inferred from homology"/>
<gene>
    <name evidence="6" type="ORF">ABDJ40_04090</name>
</gene>
<dbReference type="InterPro" id="IPR058163">
    <property type="entry name" value="LysR-type_TF_proteobact-type"/>
</dbReference>
<dbReference type="Pfam" id="PF00126">
    <property type="entry name" value="HTH_1"/>
    <property type="match status" value="1"/>
</dbReference>
<dbReference type="Proteomes" id="UP001462640">
    <property type="component" value="Unassembled WGS sequence"/>
</dbReference>
<evidence type="ECO:0000313" key="7">
    <source>
        <dbReference type="Proteomes" id="UP001462640"/>
    </source>
</evidence>
<dbReference type="InterPro" id="IPR036388">
    <property type="entry name" value="WH-like_DNA-bd_sf"/>
</dbReference>
<dbReference type="EMBL" id="JBDPZC010000001">
    <property type="protein sequence ID" value="MEO3711942.1"/>
    <property type="molecule type" value="Genomic_DNA"/>
</dbReference>
<keyword evidence="4" id="KW-0804">Transcription</keyword>
<dbReference type="SUPFAM" id="SSF46785">
    <property type="entry name" value="Winged helix' DNA-binding domain"/>
    <property type="match status" value="1"/>
</dbReference>
<evidence type="ECO:0000259" key="5">
    <source>
        <dbReference type="PROSITE" id="PS50931"/>
    </source>
</evidence>
<dbReference type="Gene3D" id="3.40.190.290">
    <property type="match status" value="1"/>
</dbReference>
<protein>
    <submittedName>
        <fullName evidence="6">LysR family transcriptional regulator</fullName>
    </submittedName>
</protein>
<comment type="similarity">
    <text evidence="1">Belongs to the LysR transcriptional regulatory family.</text>
</comment>
<dbReference type="PROSITE" id="PS50931">
    <property type="entry name" value="HTH_LYSR"/>
    <property type="match status" value="1"/>
</dbReference>
<feature type="domain" description="HTH lysR-type" evidence="5">
    <location>
        <begin position="6"/>
        <end position="63"/>
    </location>
</feature>
<keyword evidence="7" id="KW-1185">Reference proteome</keyword>
<dbReference type="Gene3D" id="1.10.10.10">
    <property type="entry name" value="Winged helix-like DNA-binding domain superfamily/Winged helix DNA-binding domain"/>
    <property type="match status" value="1"/>
</dbReference>